<evidence type="ECO:0000313" key="1">
    <source>
        <dbReference type="EMBL" id="CAB3756547.1"/>
    </source>
</evidence>
<dbReference type="Proteomes" id="UP000494135">
    <property type="component" value="Unassembled WGS sequence"/>
</dbReference>
<gene>
    <name evidence="1" type="ORF">LMG29660_02881</name>
</gene>
<name>A0A6J5DSH0_9BURK</name>
<dbReference type="InterPro" id="IPR029032">
    <property type="entry name" value="AhpD-like"/>
</dbReference>
<dbReference type="SUPFAM" id="SSF69118">
    <property type="entry name" value="AhpD-like"/>
    <property type="match status" value="1"/>
</dbReference>
<accession>A0A6J5DSH0</accession>
<dbReference type="EMBL" id="CADIKG010000005">
    <property type="protein sequence ID" value="CAB3756547.1"/>
    <property type="molecule type" value="Genomic_DNA"/>
</dbReference>
<dbReference type="Gene3D" id="1.20.1290.10">
    <property type="entry name" value="AhpD-like"/>
    <property type="match status" value="1"/>
</dbReference>
<evidence type="ECO:0000313" key="2">
    <source>
        <dbReference type="Proteomes" id="UP000494135"/>
    </source>
</evidence>
<protein>
    <submittedName>
        <fullName evidence="1">Uncharacterized protein</fullName>
    </submittedName>
</protein>
<proteinExistence type="predicted"/>
<dbReference type="AlphaFoldDB" id="A0A6J5DSH0"/>
<reference evidence="1 2" key="1">
    <citation type="submission" date="2020-04" db="EMBL/GenBank/DDBJ databases">
        <authorList>
            <person name="De Canck E."/>
        </authorList>
    </citation>
    <scope>NUCLEOTIDE SEQUENCE [LARGE SCALE GENOMIC DNA]</scope>
    <source>
        <strain evidence="1 2">LMG 29660</strain>
    </source>
</reference>
<sequence>MSRIAIPAIETATGATADVYAQIRKVAGGTVPNLFAAVGHLAPHALAAVLNAEGALAGGTLSKQDLETIKLLVSADAGLEDRAPAQHHVIRDLARRRSFIRDRPRRAERAADFELPGDRDERHEAAQPVGFERHVEWWIGSAAHTA</sequence>
<organism evidence="1 2">
    <name type="scientific">Burkholderia puraquae</name>
    <dbReference type="NCBI Taxonomy" id="1904757"/>
    <lineage>
        <taxon>Bacteria</taxon>
        <taxon>Pseudomonadati</taxon>
        <taxon>Pseudomonadota</taxon>
        <taxon>Betaproteobacteria</taxon>
        <taxon>Burkholderiales</taxon>
        <taxon>Burkholderiaceae</taxon>
        <taxon>Burkholderia</taxon>
        <taxon>Burkholderia cepacia complex</taxon>
    </lineage>
</organism>